<keyword evidence="6 8" id="KW-1133">Transmembrane helix</keyword>
<keyword evidence="3" id="KW-0813">Transport</keyword>
<evidence type="ECO:0000256" key="5">
    <source>
        <dbReference type="ARBA" id="ARBA00022692"/>
    </source>
</evidence>
<dbReference type="KEGG" id="gbi:PG2T_11510"/>
<evidence type="ECO:0000256" key="2">
    <source>
        <dbReference type="ARBA" id="ARBA00010145"/>
    </source>
</evidence>
<keyword evidence="4" id="KW-1003">Cell membrane</keyword>
<evidence type="ECO:0000256" key="1">
    <source>
        <dbReference type="ARBA" id="ARBA00004651"/>
    </source>
</evidence>
<feature type="transmembrane region" description="Helical" evidence="8">
    <location>
        <begin position="187"/>
        <end position="209"/>
    </location>
</feature>
<feature type="transmembrane region" description="Helical" evidence="8">
    <location>
        <begin position="221"/>
        <end position="240"/>
    </location>
</feature>
<keyword evidence="5 8" id="KW-0812">Transmembrane</keyword>
<dbReference type="GO" id="GO:0005886">
    <property type="term" value="C:plasma membrane"/>
    <property type="evidence" value="ECO:0007669"/>
    <property type="project" value="UniProtKB-SubCell"/>
</dbReference>
<dbReference type="Pfam" id="PF03547">
    <property type="entry name" value="Mem_trans"/>
    <property type="match status" value="2"/>
</dbReference>
<evidence type="ECO:0000256" key="7">
    <source>
        <dbReference type="ARBA" id="ARBA00023136"/>
    </source>
</evidence>
<evidence type="ECO:0008006" key="11">
    <source>
        <dbReference type="Google" id="ProtNLM"/>
    </source>
</evidence>
<reference evidence="10" key="1">
    <citation type="submission" date="2016-03" db="EMBL/GenBank/DDBJ databases">
        <title>Complete genome sequence of Solimmundus cernigliae, representing a novel lineage of polycyclic aromatic hydrocarbon degraders within the Gammaproteobacteria.</title>
        <authorList>
            <person name="Singleton D.R."/>
            <person name="Dickey A.N."/>
            <person name="Scholl E.H."/>
            <person name="Wright F.A."/>
            <person name="Aitken M.D."/>
        </authorList>
    </citation>
    <scope>NUCLEOTIDE SEQUENCE [LARGE SCALE GENOMIC DNA]</scope>
    <source>
        <strain evidence="10">TR3.2</strain>
    </source>
</reference>
<dbReference type="InterPro" id="IPR038770">
    <property type="entry name" value="Na+/solute_symporter_sf"/>
</dbReference>
<feature type="transmembrane region" description="Helical" evidence="8">
    <location>
        <begin position="27"/>
        <end position="46"/>
    </location>
</feature>
<keyword evidence="10" id="KW-1185">Reference proteome</keyword>
<dbReference type="FunCoup" id="A0A1B1YVC0">
    <property type="interactions" value="144"/>
</dbReference>
<gene>
    <name evidence="9" type="ORF">PG2T_11510</name>
</gene>
<evidence type="ECO:0000256" key="3">
    <source>
        <dbReference type="ARBA" id="ARBA00022448"/>
    </source>
</evidence>
<keyword evidence="7 8" id="KW-0472">Membrane</keyword>
<dbReference type="EMBL" id="CP014671">
    <property type="protein sequence ID" value="ANX04731.1"/>
    <property type="molecule type" value="Genomic_DNA"/>
</dbReference>
<dbReference type="AlphaFoldDB" id="A0A1B1YVC0"/>
<dbReference type="STRING" id="1810504.PG2T_11510"/>
<organism evidence="9 10">
    <name type="scientific">Immundisolibacter cernigliae</name>
    <dbReference type="NCBI Taxonomy" id="1810504"/>
    <lineage>
        <taxon>Bacteria</taxon>
        <taxon>Pseudomonadati</taxon>
        <taxon>Pseudomonadota</taxon>
        <taxon>Gammaproteobacteria</taxon>
        <taxon>Immundisolibacterales</taxon>
        <taxon>Immundisolibacteraceae</taxon>
        <taxon>Immundisolibacter</taxon>
    </lineage>
</organism>
<dbReference type="PANTHER" id="PTHR36838">
    <property type="entry name" value="AUXIN EFFLUX CARRIER FAMILY PROTEIN"/>
    <property type="match status" value="1"/>
</dbReference>
<feature type="transmembrane region" description="Helical" evidence="8">
    <location>
        <begin position="92"/>
        <end position="114"/>
    </location>
</feature>
<dbReference type="InterPro" id="IPR004776">
    <property type="entry name" value="Mem_transp_PIN-like"/>
</dbReference>
<proteinExistence type="inferred from homology"/>
<feature type="transmembrane region" description="Helical" evidence="8">
    <location>
        <begin position="134"/>
        <end position="152"/>
    </location>
</feature>
<name>A0A1B1YVC0_9GAMM</name>
<dbReference type="PANTHER" id="PTHR36838:SF3">
    <property type="entry name" value="TRANSPORTER AUXIN EFFLUX CARRIER EC FAMILY"/>
    <property type="match status" value="1"/>
</dbReference>
<feature type="transmembrane region" description="Helical" evidence="8">
    <location>
        <begin position="164"/>
        <end position="181"/>
    </location>
</feature>
<evidence type="ECO:0000313" key="9">
    <source>
        <dbReference type="EMBL" id="ANX04731.1"/>
    </source>
</evidence>
<dbReference type="Gene3D" id="1.20.1530.20">
    <property type="match status" value="1"/>
</dbReference>
<evidence type="ECO:0000256" key="4">
    <source>
        <dbReference type="ARBA" id="ARBA00022475"/>
    </source>
</evidence>
<evidence type="ECO:0000256" key="6">
    <source>
        <dbReference type="ARBA" id="ARBA00022989"/>
    </source>
</evidence>
<dbReference type="GO" id="GO:0055085">
    <property type="term" value="P:transmembrane transport"/>
    <property type="evidence" value="ECO:0007669"/>
    <property type="project" value="InterPro"/>
</dbReference>
<comment type="subcellular location">
    <subcellularLocation>
        <location evidence="1">Cell membrane</location>
        <topology evidence="1">Multi-pass membrane protein</topology>
    </subcellularLocation>
</comment>
<sequence length="299" mass="30750">MILILASGLAWRQVLPGGIPMQQVRQVLNTLVINLLVPALIFGVFLNAHPEPALYRVPLVALVTIGACLGAGLLVFGAMLRAGRLTRAEAGAAVLAVGFGNGLGAALAVVEGLFGGTATRVPLMYEMFATVPVHWSLGVALAAWFGGAAVGWNSALVVLRMPPFWATLVALAVNASGVAVPDSVVHAFGVLGQASVPLLLFVVGSTFTFKGLSRLSVLVPVVLLRPVLGVAVCLLAARALDLDGTLLTATTIVAAAPSVAVGIAICERFKLDSALFTAALTVTTVLYVLVAPYLQGWIG</sequence>
<feature type="transmembrane region" description="Helical" evidence="8">
    <location>
        <begin position="273"/>
        <end position="294"/>
    </location>
</feature>
<dbReference type="InParanoid" id="A0A1B1YVC0"/>
<feature type="transmembrane region" description="Helical" evidence="8">
    <location>
        <begin position="58"/>
        <end position="80"/>
    </location>
</feature>
<evidence type="ECO:0000256" key="8">
    <source>
        <dbReference type="SAM" id="Phobius"/>
    </source>
</evidence>
<protein>
    <recommendedName>
        <fullName evidence="11">Transporter</fullName>
    </recommendedName>
</protein>
<dbReference type="Proteomes" id="UP000092952">
    <property type="component" value="Chromosome"/>
</dbReference>
<comment type="similarity">
    <text evidence="2">Belongs to the auxin efflux carrier (TC 2.A.69) family.</text>
</comment>
<evidence type="ECO:0000313" key="10">
    <source>
        <dbReference type="Proteomes" id="UP000092952"/>
    </source>
</evidence>
<feature type="transmembrane region" description="Helical" evidence="8">
    <location>
        <begin position="246"/>
        <end position="266"/>
    </location>
</feature>
<accession>A0A1B1YVC0</accession>